<dbReference type="Pfam" id="PF00583">
    <property type="entry name" value="Acetyltransf_1"/>
    <property type="match status" value="1"/>
</dbReference>
<evidence type="ECO:0000313" key="3">
    <source>
        <dbReference type="Proteomes" id="UP000824504"/>
    </source>
</evidence>
<dbReference type="InterPro" id="IPR000182">
    <property type="entry name" value="GNAT_dom"/>
</dbReference>
<evidence type="ECO:0000259" key="1">
    <source>
        <dbReference type="PROSITE" id="PS51186"/>
    </source>
</evidence>
<dbReference type="EMBL" id="CP079216">
    <property type="protein sequence ID" value="QXT63799.1"/>
    <property type="molecule type" value="Genomic_DNA"/>
</dbReference>
<dbReference type="RefSeq" id="WP_219083726.1">
    <property type="nucleotide sequence ID" value="NZ_CP079216.1"/>
</dbReference>
<protein>
    <submittedName>
        <fullName evidence="2">GNAT family N-acetyltransferase</fullName>
    </submittedName>
</protein>
<gene>
    <name evidence="2" type="ORF">KDB89_04820</name>
</gene>
<reference evidence="2 3" key="1">
    <citation type="submission" date="2021-07" db="EMBL/GenBank/DDBJ databases">
        <title>complete genome sequencing of Tessaracoccus sp.J1M15.</title>
        <authorList>
            <person name="Bae J.-W."/>
            <person name="Kim D.-y."/>
        </authorList>
    </citation>
    <scope>NUCLEOTIDE SEQUENCE [LARGE SCALE GENOMIC DNA]</scope>
    <source>
        <strain evidence="2 3">J1M15</strain>
    </source>
</reference>
<sequence length="159" mass="18036">MLDPEMMSYNAGWSVRYAGYDPASGCLDWPEEDWPAFEQKLARPAAEQGYFYVLDDETDEFVGHVHYEVDGDGEAHIGVNVIPRRRGAGLGSHFMSLLLDRVRRDTDATVIVNDFEDDRMAAARLHRRSGFVPDDKTSNAFGRPTRAWRISAPDPFRRA</sequence>
<feature type="domain" description="N-acetyltransferase" evidence="1">
    <location>
        <begin position="13"/>
        <end position="155"/>
    </location>
</feature>
<keyword evidence="3" id="KW-1185">Reference proteome</keyword>
<dbReference type="PROSITE" id="PS51186">
    <property type="entry name" value="GNAT"/>
    <property type="match status" value="1"/>
</dbReference>
<evidence type="ECO:0000313" key="2">
    <source>
        <dbReference type="EMBL" id="QXT63799.1"/>
    </source>
</evidence>
<name>A0ABX8SLN3_9ACTN</name>
<dbReference type="CDD" id="cd04301">
    <property type="entry name" value="NAT_SF"/>
    <property type="match status" value="1"/>
</dbReference>
<accession>A0ABX8SLN3</accession>
<proteinExistence type="predicted"/>
<organism evidence="2 3">
    <name type="scientific">Tessaracoccus palaemonis</name>
    <dbReference type="NCBI Taxonomy" id="2829499"/>
    <lineage>
        <taxon>Bacteria</taxon>
        <taxon>Bacillati</taxon>
        <taxon>Actinomycetota</taxon>
        <taxon>Actinomycetes</taxon>
        <taxon>Propionibacteriales</taxon>
        <taxon>Propionibacteriaceae</taxon>
        <taxon>Tessaracoccus</taxon>
    </lineage>
</organism>
<dbReference type="Proteomes" id="UP000824504">
    <property type="component" value="Chromosome"/>
</dbReference>